<evidence type="ECO:0000313" key="5">
    <source>
        <dbReference type="EMBL" id="SHG33825.1"/>
    </source>
</evidence>
<dbReference type="Pfam" id="PF02311">
    <property type="entry name" value="AraC_binding"/>
    <property type="match status" value="1"/>
</dbReference>
<dbReference type="PROSITE" id="PS01124">
    <property type="entry name" value="HTH_ARAC_FAMILY_2"/>
    <property type="match status" value="1"/>
</dbReference>
<keyword evidence="6" id="KW-1185">Reference proteome</keyword>
<dbReference type="EMBL" id="FQWB01000003">
    <property type="protein sequence ID" value="SHG33825.1"/>
    <property type="molecule type" value="Genomic_DNA"/>
</dbReference>
<dbReference type="InterPro" id="IPR003313">
    <property type="entry name" value="AraC-bd"/>
</dbReference>
<dbReference type="SUPFAM" id="SSF51215">
    <property type="entry name" value="Regulatory protein AraC"/>
    <property type="match status" value="1"/>
</dbReference>
<sequence>MIYSDKNNNVNYPITSEEDELWGLTITTVGHQNISEKENYPPEKHPVGYYFNVDKGRVLNEYQLLYITNGNGVFTFGNSKQSCFITEGKMFFLMPGVWHTYKPLENSGWNEYWIGFKGEIIEKIVKEGFFLNRPPVFNIGMNEEIIDLYYKAIEIANEERAGFQQALSGIVMNILGLMYYRDKTRDFEDEELINKINKAKVIMREEIYKNTTAEDIAKNIGISYSGFRRAFKELTGTSPSKYMMELKLNEAKLLLYNTNLPIKEISYSLNFENPDYFPIFFKKRTGKTPSEYRSFAVSNSNL</sequence>
<protein>
    <submittedName>
        <fullName evidence="5">AraC-type DNA-binding protein</fullName>
    </submittedName>
</protein>
<name>A0A1M5J0C5_9FLAO</name>
<dbReference type="InterPro" id="IPR037923">
    <property type="entry name" value="HTH-like"/>
</dbReference>
<accession>A0A1M5J0C5</accession>
<dbReference type="GO" id="GO:0003700">
    <property type="term" value="F:DNA-binding transcription factor activity"/>
    <property type="evidence" value="ECO:0007669"/>
    <property type="project" value="InterPro"/>
</dbReference>
<dbReference type="SMART" id="SM00342">
    <property type="entry name" value="HTH_ARAC"/>
    <property type="match status" value="1"/>
</dbReference>
<dbReference type="OrthoDB" id="2585681at2"/>
<dbReference type="Gene3D" id="1.10.10.60">
    <property type="entry name" value="Homeodomain-like"/>
    <property type="match status" value="2"/>
</dbReference>
<keyword evidence="3" id="KW-0804">Transcription</keyword>
<dbReference type="InterPro" id="IPR018060">
    <property type="entry name" value="HTH_AraC"/>
</dbReference>
<evidence type="ECO:0000256" key="2">
    <source>
        <dbReference type="ARBA" id="ARBA00023125"/>
    </source>
</evidence>
<evidence type="ECO:0000259" key="4">
    <source>
        <dbReference type="PROSITE" id="PS01124"/>
    </source>
</evidence>
<evidence type="ECO:0000313" key="6">
    <source>
        <dbReference type="Proteomes" id="UP000184516"/>
    </source>
</evidence>
<dbReference type="Pfam" id="PF12833">
    <property type="entry name" value="HTH_18"/>
    <property type="match status" value="1"/>
</dbReference>
<dbReference type="GO" id="GO:0043565">
    <property type="term" value="F:sequence-specific DNA binding"/>
    <property type="evidence" value="ECO:0007669"/>
    <property type="project" value="InterPro"/>
</dbReference>
<dbReference type="InterPro" id="IPR009057">
    <property type="entry name" value="Homeodomain-like_sf"/>
</dbReference>
<gene>
    <name evidence="5" type="ORF">SAMN05443549_103309</name>
</gene>
<feature type="domain" description="HTH araC/xylS-type" evidence="4">
    <location>
        <begin position="197"/>
        <end position="295"/>
    </location>
</feature>
<dbReference type="Proteomes" id="UP000184516">
    <property type="component" value="Unassembled WGS sequence"/>
</dbReference>
<evidence type="ECO:0000256" key="1">
    <source>
        <dbReference type="ARBA" id="ARBA00023015"/>
    </source>
</evidence>
<evidence type="ECO:0000256" key="3">
    <source>
        <dbReference type="ARBA" id="ARBA00023163"/>
    </source>
</evidence>
<dbReference type="Gene3D" id="2.60.120.280">
    <property type="entry name" value="Regulatory protein AraC"/>
    <property type="match status" value="1"/>
</dbReference>
<dbReference type="RefSeq" id="WP_073370033.1">
    <property type="nucleotide sequence ID" value="NZ_FQWB01000003.1"/>
</dbReference>
<dbReference type="PROSITE" id="PS00041">
    <property type="entry name" value="HTH_ARAC_FAMILY_1"/>
    <property type="match status" value="1"/>
</dbReference>
<proteinExistence type="predicted"/>
<keyword evidence="1" id="KW-0805">Transcription regulation</keyword>
<dbReference type="PANTHER" id="PTHR43280">
    <property type="entry name" value="ARAC-FAMILY TRANSCRIPTIONAL REGULATOR"/>
    <property type="match status" value="1"/>
</dbReference>
<keyword evidence="2 5" id="KW-0238">DNA-binding</keyword>
<dbReference type="InterPro" id="IPR018062">
    <property type="entry name" value="HTH_AraC-typ_CS"/>
</dbReference>
<dbReference type="PANTHER" id="PTHR43280:SF30">
    <property type="entry name" value="MMSAB OPERON REGULATORY PROTEIN"/>
    <property type="match status" value="1"/>
</dbReference>
<dbReference type="AlphaFoldDB" id="A0A1M5J0C5"/>
<dbReference type="SUPFAM" id="SSF46689">
    <property type="entry name" value="Homeodomain-like"/>
    <property type="match status" value="2"/>
</dbReference>
<dbReference type="STRING" id="468056.SAMN05443549_103309"/>
<reference evidence="6" key="1">
    <citation type="submission" date="2016-11" db="EMBL/GenBank/DDBJ databases">
        <authorList>
            <person name="Varghese N."/>
            <person name="Submissions S."/>
        </authorList>
    </citation>
    <scope>NUCLEOTIDE SEQUENCE [LARGE SCALE GENOMIC DNA]</scope>
    <source>
        <strain evidence="6">DSM 19978</strain>
    </source>
</reference>
<organism evidence="5 6">
    <name type="scientific">Flavobacterium fluvii</name>
    <dbReference type="NCBI Taxonomy" id="468056"/>
    <lineage>
        <taxon>Bacteria</taxon>
        <taxon>Pseudomonadati</taxon>
        <taxon>Bacteroidota</taxon>
        <taxon>Flavobacteriia</taxon>
        <taxon>Flavobacteriales</taxon>
        <taxon>Flavobacteriaceae</taxon>
        <taxon>Flavobacterium</taxon>
    </lineage>
</organism>